<keyword evidence="3" id="KW-1185">Reference proteome</keyword>
<protein>
    <submittedName>
        <fullName evidence="2">Uncharacterized protein</fullName>
    </submittedName>
</protein>
<feature type="signal peptide" evidence="1">
    <location>
        <begin position="1"/>
        <end position="21"/>
    </location>
</feature>
<dbReference type="OMA" id="IMYESDS"/>
<organism evidence="2 3">
    <name type="scientific">Talaromyces islandicus</name>
    <name type="common">Penicillium islandicum</name>
    <dbReference type="NCBI Taxonomy" id="28573"/>
    <lineage>
        <taxon>Eukaryota</taxon>
        <taxon>Fungi</taxon>
        <taxon>Dikarya</taxon>
        <taxon>Ascomycota</taxon>
        <taxon>Pezizomycotina</taxon>
        <taxon>Eurotiomycetes</taxon>
        <taxon>Eurotiomycetidae</taxon>
        <taxon>Eurotiales</taxon>
        <taxon>Trichocomaceae</taxon>
        <taxon>Talaromyces</taxon>
        <taxon>Talaromyces sect. Islandici</taxon>
    </lineage>
</organism>
<evidence type="ECO:0000313" key="3">
    <source>
        <dbReference type="Proteomes" id="UP000054383"/>
    </source>
</evidence>
<dbReference type="OrthoDB" id="5230873at2759"/>
<dbReference type="AlphaFoldDB" id="A0A0U1LZS2"/>
<evidence type="ECO:0000313" key="2">
    <source>
        <dbReference type="EMBL" id="CRG88672.1"/>
    </source>
</evidence>
<name>A0A0U1LZS2_TALIS</name>
<reference evidence="2 3" key="1">
    <citation type="submission" date="2015-04" db="EMBL/GenBank/DDBJ databases">
        <authorList>
            <person name="Syromyatnikov M.Y."/>
            <person name="Popov V.N."/>
        </authorList>
    </citation>
    <scope>NUCLEOTIDE SEQUENCE [LARGE SCALE GENOMIC DNA]</scope>
    <source>
        <strain evidence="2">WF-38-12</strain>
    </source>
</reference>
<gene>
    <name evidence="2" type="ORF">PISL3812_05706</name>
</gene>
<proteinExistence type="predicted"/>
<feature type="chain" id="PRO_5006711391" evidence="1">
    <location>
        <begin position="22"/>
        <end position="181"/>
    </location>
</feature>
<sequence length="181" mass="19742">MKIPFALFGALLLTGKTVSHALSEQVNADDTFTLYGYGVPTSASTPQKLFYADGLVYLGDASAWTGSVVTDVTFSFSSTAGTLSANAVTDGVTLPDSSLLYLIPDSSAPMGFTGSKTPSGAVSDRWTFYETNALYQDTNNQLIEYFWAKETDVKGVWQVYWDRENELSGYTRTILRNYIAS</sequence>
<accession>A0A0U1LZS2</accession>
<dbReference type="EMBL" id="CVMT01000005">
    <property type="protein sequence ID" value="CRG88672.1"/>
    <property type="molecule type" value="Genomic_DNA"/>
</dbReference>
<evidence type="ECO:0000256" key="1">
    <source>
        <dbReference type="SAM" id="SignalP"/>
    </source>
</evidence>
<keyword evidence="1" id="KW-0732">Signal</keyword>
<dbReference type="Proteomes" id="UP000054383">
    <property type="component" value="Unassembled WGS sequence"/>
</dbReference>